<name>A0A0F9GR84_9ZZZZ</name>
<reference evidence="1" key="1">
    <citation type="journal article" date="2015" name="Nature">
        <title>Complex archaea that bridge the gap between prokaryotes and eukaryotes.</title>
        <authorList>
            <person name="Spang A."/>
            <person name="Saw J.H."/>
            <person name="Jorgensen S.L."/>
            <person name="Zaremba-Niedzwiedzka K."/>
            <person name="Martijn J."/>
            <person name="Lind A.E."/>
            <person name="van Eijk R."/>
            <person name="Schleper C."/>
            <person name="Guy L."/>
            <person name="Ettema T.J."/>
        </authorList>
    </citation>
    <scope>NUCLEOTIDE SEQUENCE</scope>
</reference>
<dbReference type="EMBL" id="LAZR01019272">
    <property type="protein sequence ID" value="KKL93146.1"/>
    <property type="molecule type" value="Genomic_DNA"/>
</dbReference>
<organism evidence="1">
    <name type="scientific">marine sediment metagenome</name>
    <dbReference type="NCBI Taxonomy" id="412755"/>
    <lineage>
        <taxon>unclassified sequences</taxon>
        <taxon>metagenomes</taxon>
        <taxon>ecological metagenomes</taxon>
    </lineage>
</organism>
<evidence type="ECO:0000313" key="1">
    <source>
        <dbReference type="EMBL" id="KKL93146.1"/>
    </source>
</evidence>
<dbReference type="AlphaFoldDB" id="A0A0F9GR84"/>
<sequence>IRAMEMYFTLVDAGNFEDANGKELFQFVNGESYQKVAGGLQEFIGRYGQLPEQVTAALSRAVYSVNPMWDWMAERRHRCPVCDNEFIPTDKTRVGEAEKG</sequence>
<protein>
    <submittedName>
        <fullName evidence="1">Uncharacterized protein</fullName>
    </submittedName>
</protein>
<accession>A0A0F9GR84</accession>
<gene>
    <name evidence="1" type="ORF">LCGC14_1877630</name>
</gene>
<comment type="caution">
    <text evidence="1">The sequence shown here is derived from an EMBL/GenBank/DDBJ whole genome shotgun (WGS) entry which is preliminary data.</text>
</comment>
<proteinExistence type="predicted"/>
<feature type="non-terminal residue" evidence="1">
    <location>
        <position position="1"/>
    </location>
</feature>